<evidence type="ECO:0000256" key="1">
    <source>
        <dbReference type="SAM" id="MobiDB-lite"/>
    </source>
</evidence>
<reference evidence="3" key="2">
    <citation type="submission" date="2021-08" db="EMBL/GenBank/DDBJ databases">
        <authorList>
            <person name="Tani A."/>
            <person name="Ola A."/>
            <person name="Ogura Y."/>
            <person name="Katsura K."/>
            <person name="Hayashi T."/>
        </authorList>
    </citation>
    <scope>NUCLEOTIDE SEQUENCE</scope>
    <source>
        <strain evidence="3">DSM 17168</strain>
    </source>
</reference>
<feature type="domain" description="PilZ" evidence="2">
    <location>
        <begin position="21"/>
        <end position="93"/>
    </location>
</feature>
<comment type="caution">
    <text evidence="3">The sequence shown here is derived from an EMBL/GenBank/DDBJ whole genome shotgun (WGS) entry which is preliminary data.</text>
</comment>
<feature type="region of interest" description="Disordered" evidence="1">
    <location>
        <begin position="1"/>
        <end position="20"/>
    </location>
</feature>
<evidence type="ECO:0000313" key="3">
    <source>
        <dbReference type="EMBL" id="GJE01385.1"/>
    </source>
</evidence>
<dbReference type="RefSeq" id="WP_238236274.1">
    <property type="nucleotide sequence ID" value="NZ_BPQQ01000037.1"/>
</dbReference>
<dbReference type="InterPro" id="IPR009875">
    <property type="entry name" value="PilZ_domain"/>
</dbReference>
<protein>
    <recommendedName>
        <fullName evidence="2">PilZ domain-containing protein</fullName>
    </recommendedName>
</protein>
<organism evidence="3 4">
    <name type="scientific">Methylobacterium isbiliense</name>
    <dbReference type="NCBI Taxonomy" id="315478"/>
    <lineage>
        <taxon>Bacteria</taxon>
        <taxon>Pseudomonadati</taxon>
        <taxon>Pseudomonadota</taxon>
        <taxon>Alphaproteobacteria</taxon>
        <taxon>Hyphomicrobiales</taxon>
        <taxon>Methylobacteriaceae</taxon>
        <taxon>Methylobacterium</taxon>
    </lineage>
</organism>
<evidence type="ECO:0000259" key="2">
    <source>
        <dbReference type="Pfam" id="PF07238"/>
    </source>
</evidence>
<dbReference type="EMBL" id="BPQQ01000037">
    <property type="protein sequence ID" value="GJE01385.1"/>
    <property type="molecule type" value="Genomic_DNA"/>
</dbReference>
<accession>A0ABQ4SI16</accession>
<dbReference type="Pfam" id="PF07238">
    <property type="entry name" value="PilZ"/>
    <property type="match status" value="1"/>
</dbReference>
<gene>
    <name evidence="3" type="ORF">GMJLKIPL_3315</name>
</gene>
<evidence type="ECO:0000313" key="4">
    <source>
        <dbReference type="Proteomes" id="UP001055153"/>
    </source>
</evidence>
<dbReference type="Proteomes" id="UP001055153">
    <property type="component" value="Unassembled WGS sequence"/>
</dbReference>
<name>A0ABQ4SI16_9HYPH</name>
<sequence length="99" mass="10815">MDAATTQRTETGRDPLAGRRHRVMLQGRAQVGPDHLLPCVVRDLSRAGAKIRIDRDLPLPDRFALYIAGHDLRSVSAALRWRRGDFAGVAFAEPAEGGA</sequence>
<dbReference type="SUPFAM" id="SSF141371">
    <property type="entry name" value="PilZ domain-like"/>
    <property type="match status" value="1"/>
</dbReference>
<keyword evidence="4" id="KW-1185">Reference proteome</keyword>
<reference evidence="3" key="1">
    <citation type="journal article" date="2021" name="Front. Microbiol.">
        <title>Comprehensive Comparative Genomics and Phenotyping of Methylobacterium Species.</title>
        <authorList>
            <person name="Alessa O."/>
            <person name="Ogura Y."/>
            <person name="Fujitani Y."/>
            <person name="Takami H."/>
            <person name="Hayashi T."/>
            <person name="Sahin N."/>
            <person name="Tani A."/>
        </authorList>
    </citation>
    <scope>NUCLEOTIDE SEQUENCE</scope>
    <source>
        <strain evidence="3">DSM 17168</strain>
    </source>
</reference>
<proteinExistence type="predicted"/>